<dbReference type="InterPro" id="IPR050381">
    <property type="entry name" value="SLX1_endonuclease"/>
</dbReference>
<dbReference type="FunFam" id="3.40.1440.10:FF:000006">
    <property type="entry name" value="Structure-specific endonuclease subunit SLX1"/>
    <property type="match status" value="1"/>
</dbReference>
<dbReference type="Gene3D" id="3.30.40.10">
    <property type="entry name" value="Zinc/RING finger domain, C3HC4 (zinc finger)"/>
    <property type="match status" value="1"/>
</dbReference>
<comment type="caution">
    <text evidence="11">The sequence shown here is derived from an EMBL/GenBank/DDBJ whole genome shotgun (WGS) entry which is preliminary data.</text>
</comment>
<keyword evidence="7 8" id="KW-0539">Nucleus</keyword>
<evidence type="ECO:0000256" key="6">
    <source>
        <dbReference type="ARBA" id="ARBA00023204"/>
    </source>
</evidence>
<comment type="similarity">
    <text evidence="8">Belongs to the SLX1 family.</text>
</comment>
<dbReference type="AlphaFoldDB" id="W9W7H1"/>
<dbReference type="InterPro" id="IPR048749">
    <property type="entry name" value="SLX1_C"/>
</dbReference>
<dbReference type="PROSITE" id="PS50164">
    <property type="entry name" value="GIY_YIG"/>
    <property type="match status" value="1"/>
</dbReference>
<keyword evidence="2 8" id="KW-0255">Endonuclease</keyword>
<accession>W9W7H1</accession>
<evidence type="ECO:0000313" key="11">
    <source>
        <dbReference type="EMBL" id="EXJ60476.1"/>
    </source>
</evidence>
<dbReference type="RefSeq" id="XP_007756829.1">
    <property type="nucleotide sequence ID" value="XM_007758639.1"/>
</dbReference>
<evidence type="ECO:0000256" key="3">
    <source>
        <dbReference type="ARBA" id="ARBA00022763"/>
    </source>
</evidence>
<dbReference type="GO" id="GO:0000724">
    <property type="term" value="P:double-strand break repair via homologous recombination"/>
    <property type="evidence" value="ECO:0007669"/>
    <property type="project" value="TreeGrafter"/>
</dbReference>
<dbReference type="Proteomes" id="UP000019473">
    <property type="component" value="Unassembled WGS sequence"/>
</dbReference>
<dbReference type="PANTHER" id="PTHR20208">
    <property type="entry name" value="STRUCTURE-SPECIFIC ENDONUCLEASE SUBUNIT SLX1"/>
    <property type="match status" value="1"/>
</dbReference>
<feature type="region of interest" description="Disordered" evidence="9">
    <location>
        <begin position="364"/>
        <end position="405"/>
    </location>
</feature>
<name>W9W7H1_9EURO</name>
<keyword evidence="12" id="KW-1185">Reference proteome</keyword>
<reference evidence="11 12" key="1">
    <citation type="submission" date="2013-03" db="EMBL/GenBank/DDBJ databases">
        <title>The Genome Sequence of Cladophialophora yegresii CBS 114405.</title>
        <authorList>
            <consortium name="The Broad Institute Genomics Platform"/>
            <person name="Cuomo C."/>
            <person name="de Hoog S."/>
            <person name="Gorbushina A."/>
            <person name="Walker B."/>
            <person name="Young S.K."/>
            <person name="Zeng Q."/>
            <person name="Gargeya S."/>
            <person name="Fitzgerald M."/>
            <person name="Haas B."/>
            <person name="Abouelleil A."/>
            <person name="Allen A.W."/>
            <person name="Alvarado L."/>
            <person name="Arachchi H.M."/>
            <person name="Berlin A.M."/>
            <person name="Chapman S.B."/>
            <person name="Gainer-Dewar J."/>
            <person name="Goldberg J."/>
            <person name="Griggs A."/>
            <person name="Gujja S."/>
            <person name="Hansen M."/>
            <person name="Howarth C."/>
            <person name="Imamovic A."/>
            <person name="Ireland A."/>
            <person name="Larimer J."/>
            <person name="McCowan C."/>
            <person name="Murphy C."/>
            <person name="Pearson M."/>
            <person name="Poon T.W."/>
            <person name="Priest M."/>
            <person name="Roberts A."/>
            <person name="Saif S."/>
            <person name="Shea T."/>
            <person name="Sisk P."/>
            <person name="Sykes S."/>
            <person name="Wortman J."/>
            <person name="Nusbaum C."/>
            <person name="Birren B."/>
        </authorList>
    </citation>
    <scope>NUCLEOTIDE SEQUENCE [LARGE SCALE GENOMIC DNA]</scope>
    <source>
        <strain evidence="11 12">CBS 114405</strain>
    </source>
</reference>
<keyword evidence="5 8" id="KW-0233">DNA recombination</keyword>
<dbReference type="Pfam" id="PF21202">
    <property type="entry name" value="SLX1_C"/>
    <property type="match status" value="1"/>
</dbReference>
<gene>
    <name evidence="11" type="ORF">A1O7_04629</name>
</gene>
<sequence>MEIKPIPAFYCCYLLRSTVRHASTYIGSTPDPARRLGQHNGKVKGGAVRTSRASLRPWEMGCIVAGFPSNIAALQFEWAWTNAHLTRHISGEQRISFATTRTKTSKSGKVTHRPGRPRSSLIDRLSNLHLLLRVPYFSKWPLEVRFFSEDMYRCWTTWCGRVDTHIRPGVKVILDPAQPVEQEEDDFSSAQPQASQRRKRKAELIGTGGPEGVDPTYARLRSVLEKSQFILDDGDDQKCSLCAANIDLHRSLFAICHVEHCQSIAHVTCLADASLHREQSASAVVPDTAVCPSCARETPWVEVMQQVTLRNRGLKEVKKLLGRKGKKSTAAVAAEIMETCSEASDSEGEEEALTAEHVVDEGFQFSSGEDDRLSVASADSFVSGTSDRGVGDKTRSSTAAGERTKPLLEMVIEDSEEER</sequence>
<organism evidence="11 12">
    <name type="scientific">Cladophialophora yegresii CBS 114405</name>
    <dbReference type="NCBI Taxonomy" id="1182544"/>
    <lineage>
        <taxon>Eukaryota</taxon>
        <taxon>Fungi</taxon>
        <taxon>Dikarya</taxon>
        <taxon>Ascomycota</taxon>
        <taxon>Pezizomycotina</taxon>
        <taxon>Eurotiomycetes</taxon>
        <taxon>Chaetothyriomycetidae</taxon>
        <taxon>Chaetothyriales</taxon>
        <taxon>Herpotrichiellaceae</taxon>
        <taxon>Cladophialophora</taxon>
    </lineage>
</organism>
<dbReference type="HAMAP" id="MF_03100">
    <property type="entry name" value="Endonuc_su_Slx1"/>
    <property type="match status" value="1"/>
</dbReference>
<protein>
    <recommendedName>
        <fullName evidence="10">GIY-YIG domain-containing protein</fullName>
    </recommendedName>
</protein>
<dbReference type="Pfam" id="PF01541">
    <property type="entry name" value="GIY-YIG"/>
    <property type="match status" value="1"/>
</dbReference>
<dbReference type="eggNOG" id="KOG3005">
    <property type="taxonomic scope" value="Eukaryota"/>
</dbReference>
<dbReference type="InterPro" id="IPR027520">
    <property type="entry name" value="Slx1"/>
</dbReference>
<dbReference type="PANTHER" id="PTHR20208:SF10">
    <property type="entry name" value="STRUCTURE-SPECIFIC ENDONUCLEASE SUBUNIT SLX1"/>
    <property type="match status" value="1"/>
</dbReference>
<evidence type="ECO:0000256" key="4">
    <source>
        <dbReference type="ARBA" id="ARBA00022801"/>
    </source>
</evidence>
<dbReference type="GeneID" id="19179214"/>
<feature type="region of interest" description="Disordered" evidence="9">
    <location>
        <begin position="181"/>
        <end position="209"/>
    </location>
</feature>
<dbReference type="InterPro" id="IPR035901">
    <property type="entry name" value="GIY-YIG_endonuc_sf"/>
</dbReference>
<keyword evidence="1 8" id="KW-0540">Nuclease</keyword>
<dbReference type="HOGENOM" id="CLU_030739_1_0_1"/>
<comment type="caution">
    <text evidence="8">Lacks conserved residue(s) required for the propagation of feature annotation.</text>
</comment>
<evidence type="ECO:0000256" key="5">
    <source>
        <dbReference type="ARBA" id="ARBA00023172"/>
    </source>
</evidence>
<comment type="cofactor">
    <cofactor evidence="8">
        <name>a divalent metal cation</name>
        <dbReference type="ChEBI" id="CHEBI:60240"/>
    </cofactor>
</comment>
<feature type="domain" description="GIY-YIG" evidence="10">
    <location>
        <begin position="8"/>
        <end position="90"/>
    </location>
</feature>
<comment type="subcellular location">
    <subcellularLocation>
        <location evidence="8">Nucleus</location>
    </subcellularLocation>
</comment>
<evidence type="ECO:0000313" key="12">
    <source>
        <dbReference type="Proteomes" id="UP000019473"/>
    </source>
</evidence>
<comment type="function">
    <text evidence="8">Catalytic subunit of the SLX1-SLX4 structure-specific endonuclease that resolves DNA secondary structures generated during DNA repair and recombination. Has endonuclease activity towards branched DNA substrates, introducing single-strand cuts in duplex DNA close to junctions with ss-DNA.</text>
</comment>
<dbReference type="OrthoDB" id="24645at2759"/>
<evidence type="ECO:0000256" key="7">
    <source>
        <dbReference type="ARBA" id="ARBA00023242"/>
    </source>
</evidence>
<dbReference type="Gene3D" id="3.40.1440.10">
    <property type="entry name" value="GIY-YIG endonuclease"/>
    <property type="match status" value="1"/>
</dbReference>
<evidence type="ECO:0000259" key="10">
    <source>
        <dbReference type="PROSITE" id="PS50164"/>
    </source>
</evidence>
<dbReference type="GO" id="GO:0033557">
    <property type="term" value="C:Slx1-Slx4 complex"/>
    <property type="evidence" value="ECO:0007669"/>
    <property type="project" value="UniProtKB-UniRule"/>
</dbReference>
<evidence type="ECO:0000256" key="8">
    <source>
        <dbReference type="HAMAP-Rule" id="MF_03100"/>
    </source>
</evidence>
<evidence type="ECO:0000256" key="9">
    <source>
        <dbReference type="SAM" id="MobiDB-lite"/>
    </source>
</evidence>
<dbReference type="GO" id="GO:0017108">
    <property type="term" value="F:5'-flap endonuclease activity"/>
    <property type="evidence" value="ECO:0007669"/>
    <property type="project" value="InterPro"/>
</dbReference>
<keyword evidence="3 8" id="KW-0227">DNA damage</keyword>
<evidence type="ECO:0000256" key="2">
    <source>
        <dbReference type="ARBA" id="ARBA00022759"/>
    </source>
</evidence>
<dbReference type="CDD" id="cd10455">
    <property type="entry name" value="GIY-YIG_SLX1"/>
    <property type="match status" value="1"/>
</dbReference>
<keyword evidence="6 8" id="KW-0234">DNA repair</keyword>
<dbReference type="InterPro" id="IPR013083">
    <property type="entry name" value="Znf_RING/FYVE/PHD"/>
</dbReference>
<comment type="subunit">
    <text evidence="8">Forms a heterodimer with SLX4.</text>
</comment>
<dbReference type="VEuPathDB" id="FungiDB:A1O7_04629"/>
<dbReference type="EMBL" id="AMGW01000003">
    <property type="protein sequence ID" value="EXJ60476.1"/>
    <property type="molecule type" value="Genomic_DNA"/>
</dbReference>
<proteinExistence type="inferred from homology"/>
<dbReference type="InterPro" id="IPR000305">
    <property type="entry name" value="GIY-YIG_endonuc"/>
</dbReference>
<keyword evidence="4 8" id="KW-0378">Hydrolase</keyword>
<dbReference type="GO" id="GO:0008821">
    <property type="term" value="F:crossover junction DNA endonuclease activity"/>
    <property type="evidence" value="ECO:0007669"/>
    <property type="project" value="TreeGrafter"/>
</dbReference>
<dbReference type="STRING" id="1182544.W9W7H1"/>
<evidence type="ECO:0000256" key="1">
    <source>
        <dbReference type="ARBA" id="ARBA00022722"/>
    </source>
</evidence>